<evidence type="ECO:0000259" key="1">
    <source>
        <dbReference type="Pfam" id="PF01575"/>
    </source>
</evidence>
<dbReference type="PANTHER" id="PTHR43664">
    <property type="entry name" value="MONOAMINE OXIDASE-RELATED"/>
    <property type="match status" value="1"/>
</dbReference>
<dbReference type="Pfam" id="PF01575">
    <property type="entry name" value="MaoC_dehydratas"/>
    <property type="match status" value="1"/>
</dbReference>
<organism evidence="2 3">
    <name type="scientific">Iodidimonas muriae</name>
    <dbReference type="NCBI Taxonomy" id="261467"/>
    <lineage>
        <taxon>Bacteria</taxon>
        <taxon>Pseudomonadati</taxon>
        <taxon>Pseudomonadota</taxon>
        <taxon>Alphaproteobacteria</taxon>
        <taxon>Iodidimonadales</taxon>
        <taxon>Iodidimonadaceae</taxon>
        <taxon>Iodidimonas</taxon>
    </lineage>
</organism>
<dbReference type="EMBL" id="BMOV01000003">
    <property type="protein sequence ID" value="GGO08962.1"/>
    <property type="molecule type" value="Genomic_DNA"/>
</dbReference>
<feature type="domain" description="MaoC-like" evidence="1">
    <location>
        <begin position="29"/>
        <end position="125"/>
    </location>
</feature>
<gene>
    <name evidence="2" type="ORF">GCM10007972_09940</name>
</gene>
<dbReference type="Gene3D" id="3.10.129.10">
    <property type="entry name" value="Hotdog Thioesterase"/>
    <property type="match status" value="1"/>
</dbReference>
<dbReference type="InterPro" id="IPR002539">
    <property type="entry name" value="MaoC-like_dom"/>
</dbReference>
<evidence type="ECO:0000313" key="3">
    <source>
        <dbReference type="Proteomes" id="UP000602381"/>
    </source>
</evidence>
<evidence type="ECO:0000313" key="2">
    <source>
        <dbReference type="EMBL" id="GGO08962.1"/>
    </source>
</evidence>
<proteinExistence type="predicted"/>
<accession>A0ABQ2LB55</accession>
<dbReference type="SUPFAM" id="SSF54637">
    <property type="entry name" value="Thioesterase/thiol ester dehydrase-isomerase"/>
    <property type="match status" value="1"/>
</dbReference>
<dbReference type="CDD" id="cd03454">
    <property type="entry name" value="YdeM"/>
    <property type="match status" value="1"/>
</dbReference>
<dbReference type="PANTHER" id="PTHR43664:SF1">
    <property type="entry name" value="BETA-METHYLMALYL-COA DEHYDRATASE"/>
    <property type="match status" value="1"/>
</dbReference>
<dbReference type="Proteomes" id="UP000602381">
    <property type="component" value="Unassembled WGS sequence"/>
</dbReference>
<name>A0ABQ2LB55_9PROT</name>
<dbReference type="InterPro" id="IPR052342">
    <property type="entry name" value="MCH/BMMD"/>
</dbReference>
<sequence length="162" mass="18073">MDSKEVSKVQKQAMFFEDFHVGDEASFGRYEVTEAEVLDFARKYDPQAFHVDKEAAKKSLFGALCASGWHTCAMTMRMMVDHMEETGTATLGSPGVDEIRWVKPVYPGDVLSVHMKVTDTRRLKSKPGIGNIKSDYTVLNQKGDVVMTFKSNGFFKTSGEGD</sequence>
<dbReference type="InterPro" id="IPR029069">
    <property type="entry name" value="HotDog_dom_sf"/>
</dbReference>
<reference evidence="3" key="1">
    <citation type="journal article" date="2019" name="Int. J. Syst. Evol. Microbiol.">
        <title>The Global Catalogue of Microorganisms (GCM) 10K type strain sequencing project: providing services to taxonomists for standard genome sequencing and annotation.</title>
        <authorList>
            <consortium name="The Broad Institute Genomics Platform"/>
            <consortium name="The Broad Institute Genome Sequencing Center for Infectious Disease"/>
            <person name="Wu L."/>
            <person name="Ma J."/>
        </authorList>
    </citation>
    <scope>NUCLEOTIDE SEQUENCE [LARGE SCALE GENOMIC DNA]</scope>
    <source>
        <strain evidence="3">JCM 17843</strain>
    </source>
</reference>
<protein>
    <recommendedName>
        <fullName evidence="1">MaoC-like domain-containing protein</fullName>
    </recommendedName>
</protein>
<comment type="caution">
    <text evidence="2">The sequence shown here is derived from an EMBL/GenBank/DDBJ whole genome shotgun (WGS) entry which is preliminary data.</text>
</comment>
<keyword evidence="3" id="KW-1185">Reference proteome</keyword>